<feature type="active site" evidence="8">
    <location>
        <position position="208"/>
    </location>
</feature>
<dbReference type="RefSeq" id="WP_176237889.1">
    <property type="nucleotide sequence ID" value="NZ_BLRZ01000017.1"/>
</dbReference>
<keyword evidence="3 8" id="KW-0547">Nucleotide-binding</keyword>
<evidence type="ECO:0000313" key="10">
    <source>
        <dbReference type="Proteomes" id="UP000588083"/>
    </source>
</evidence>
<evidence type="ECO:0000256" key="8">
    <source>
        <dbReference type="HAMAP-Rule" id="MF_00421"/>
    </source>
</evidence>
<evidence type="ECO:0000256" key="5">
    <source>
        <dbReference type="ARBA" id="ARBA00022801"/>
    </source>
</evidence>
<dbReference type="GO" id="GO:0005524">
    <property type="term" value="F:ATP binding"/>
    <property type="evidence" value="ECO:0007669"/>
    <property type="project" value="UniProtKB-KW"/>
</dbReference>
<keyword evidence="7 8" id="KW-0315">Glutamine amidotransferase</keyword>
<comment type="caution">
    <text evidence="9">The sequence shown here is derived from an EMBL/GenBank/DDBJ whole genome shotgun (WGS) entry which is preliminary data.</text>
</comment>
<dbReference type="EC" id="3.5.1.2" evidence="8"/>
<dbReference type="NCBIfam" id="NF002957">
    <property type="entry name" value="PRK03619.1"/>
    <property type="match status" value="1"/>
</dbReference>
<dbReference type="Pfam" id="PF13507">
    <property type="entry name" value="GATase_5"/>
    <property type="match status" value="1"/>
</dbReference>
<feature type="active site" evidence="8">
    <location>
        <position position="206"/>
    </location>
</feature>
<dbReference type="Proteomes" id="UP000588083">
    <property type="component" value="Unassembled WGS sequence"/>
</dbReference>
<evidence type="ECO:0000313" key="9">
    <source>
        <dbReference type="EMBL" id="GFP29635.1"/>
    </source>
</evidence>
<comment type="catalytic activity">
    <reaction evidence="8">
        <text>N(2)-formyl-N(1)-(5-phospho-beta-D-ribosyl)glycinamide + L-glutamine + ATP + H2O = 2-formamido-N(1)-(5-O-phospho-beta-D-ribosyl)acetamidine + L-glutamate + ADP + phosphate + H(+)</text>
        <dbReference type="Rhea" id="RHEA:17129"/>
        <dbReference type="ChEBI" id="CHEBI:15377"/>
        <dbReference type="ChEBI" id="CHEBI:15378"/>
        <dbReference type="ChEBI" id="CHEBI:29985"/>
        <dbReference type="ChEBI" id="CHEBI:30616"/>
        <dbReference type="ChEBI" id="CHEBI:43474"/>
        <dbReference type="ChEBI" id="CHEBI:58359"/>
        <dbReference type="ChEBI" id="CHEBI:147286"/>
        <dbReference type="ChEBI" id="CHEBI:147287"/>
        <dbReference type="ChEBI" id="CHEBI:456216"/>
        <dbReference type="EC" id="6.3.5.3"/>
    </reaction>
</comment>
<keyword evidence="10" id="KW-1185">Reference proteome</keyword>
<evidence type="ECO:0000256" key="2">
    <source>
        <dbReference type="ARBA" id="ARBA00022598"/>
    </source>
</evidence>
<comment type="subunit">
    <text evidence="8">Part of the FGAM synthase complex composed of 1 PurL, 1 PurQ and 2 PurS subunits.</text>
</comment>
<keyword evidence="5 8" id="KW-0378">Hydrolase</keyword>
<evidence type="ECO:0000256" key="4">
    <source>
        <dbReference type="ARBA" id="ARBA00022755"/>
    </source>
</evidence>
<dbReference type="GO" id="GO:0005737">
    <property type="term" value="C:cytoplasm"/>
    <property type="evidence" value="ECO:0007669"/>
    <property type="project" value="UniProtKB-SubCell"/>
</dbReference>
<dbReference type="GO" id="GO:0006189">
    <property type="term" value="P:'de novo' IMP biosynthetic process"/>
    <property type="evidence" value="ECO:0007669"/>
    <property type="project" value="UniProtKB-UniRule"/>
</dbReference>
<gene>
    <name evidence="8" type="primary">purQ</name>
    <name evidence="9" type="ORF">HKBW3S34_00555</name>
</gene>
<evidence type="ECO:0000256" key="7">
    <source>
        <dbReference type="ARBA" id="ARBA00022962"/>
    </source>
</evidence>
<reference evidence="9 10" key="1">
    <citation type="journal article" date="2020" name="Front. Microbiol.">
        <title>Single-cell genomics of novel Actinobacteria with the Wood-Ljungdahl pathway discovered in a serpentinizing system.</title>
        <authorList>
            <person name="Merino N."/>
            <person name="Kawai M."/>
            <person name="Boyd E.S."/>
            <person name="Colman D.R."/>
            <person name="McGlynn S.E."/>
            <person name="Nealson K.H."/>
            <person name="Kurokawa K."/>
            <person name="Hongoh Y."/>
        </authorList>
    </citation>
    <scope>NUCLEOTIDE SEQUENCE [LARGE SCALE GENOMIC DNA]</scope>
    <source>
        <strain evidence="9 10">S34</strain>
    </source>
</reference>
<dbReference type="CDD" id="cd01740">
    <property type="entry name" value="GATase1_FGAR_AT"/>
    <property type="match status" value="1"/>
</dbReference>
<evidence type="ECO:0000256" key="1">
    <source>
        <dbReference type="ARBA" id="ARBA00022490"/>
    </source>
</evidence>
<dbReference type="SUPFAM" id="SSF52317">
    <property type="entry name" value="Class I glutamine amidotransferase-like"/>
    <property type="match status" value="1"/>
</dbReference>
<comment type="subcellular location">
    <subcellularLocation>
        <location evidence="8">Cytoplasm</location>
    </subcellularLocation>
</comment>
<organism evidence="9 10">
    <name type="scientific">Candidatus Hakubella thermalkaliphila</name>
    <dbReference type="NCBI Taxonomy" id="2754717"/>
    <lineage>
        <taxon>Bacteria</taxon>
        <taxon>Bacillati</taxon>
        <taxon>Actinomycetota</taxon>
        <taxon>Actinomycetota incertae sedis</taxon>
        <taxon>Candidatus Hakubellales</taxon>
        <taxon>Candidatus Hakubellaceae</taxon>
        <taxon>Candidatus Hakubella</taxon>
    </lineage>
</organism>
<dbReference type="GO" id="GO:0004642">
    <property type="term" value="F:phosphoribosylformylglycinamidine synthase activity"/>
    <property type="evidence" value="ECO:0007669"/>
    <property type="project" value="UniProtKB-UniRule"/>
</dbReference>
<dbReference type="GO" id="GO:0004359">
    <property type="term" value="F:glutaminase activity"/>
    <property type="evidence" value="ECO:0007669"/>
    <property type="project" value="UniProtKB-EC"/>
</dbReference>
<dbReference type="InterPro" id="IPR029062">
    <property type="entry name" value="Class_I_gatase-like"/>
</dbReference>
<dbReference type="SMART" id="SM01211">
    <property type="entry name" value="GATase_5"/>
    <property type="match status" value="1"/>
</dbReference>
<dbReference type="InterPro" id="IPR010075">
    <property type="entry name" value="PRibForGlyAmidine_synth_PurQ"/>
</dbReference>
<dbReference type="NCBIfam" id="TIGR01737">
    <property type="entry name" value="FGAM_synth_I"/>
    <property type="match status" value="1"/>
</dbReference>
<name>A0A6V8PAD6_9ACTN</name>
<comment type="pathway">
    <text evidence="8">Purine metabolism; IMP biosynthesis via de novo pathway; 5-amino-1-(5-phospho-D-ribosyl)imidazole from N(2)-formyl-N(1)-(5-phospho-D-ribosyl)glycinamide: step 1/2.</text>
</comment>
<dbReference type="EMBL" id="BLRZ01000017">
    <property type="protein sequence ID" value="GFP29635.1"/>
    <property type="molecule type" value="Genomic_DNA"/>
</dbReference>
<dbReference type="PIRSF" id="PIRSF001586">
    <property type="entry name" value="FGAM_synth_I"/>
    <property type="match status" value="1"/>
</dbReference>
<comment type="function">
    <text evidence="8">Part of the phosphoribosylformylglycinamidine synthase complex involved in the purines biosynthetic pathway. Catalyzes the ATP-dependent conversion of formylglycinamide ribonucleotide (FGAR) and glutamine to yield formylglycinamidine ribonucleotide (FGAM) and glutamate. The FGAM synthase complex is composed of three subunits. PurQ produces an ammonia molecule by converting glutamine to glutamate. PurL transfers the ammonia molecule to FGAR to form FGAM in an ATP-dependent manner. PurS interacts with PurQ and PurL and is thought to assist in the transfer of the ammonia molecule from PurQ to PurL.</text>
</comment>
<evidence type="ECO:0000256" key="3">
    <source>
        <dbReference type="ARBA" id="ARBA00022741"/>
    </source>
</evidence>
<dbReference type="EC" id="6.3.5.3" evidence="8"/>
<feature type="active site" description="Nucleophile" evidence="8">
    <location>
        <position position="89"/>
    </location>
</feature>
<comment type="catalytic activity">
    <reaction evidence="8">
        <text>L-glutamine + H2O = L-glutamate + NH4(+)</text>
        <dbReference type="Rhea" id="RHEA:15889"/>
        <dbReference type="ChEBI" id="CHEBI:15377"/>
        <dbReference type="ChEBI" id="CHEBI:28938"/>
        <dbReference type="ChEBI" id="CHEBI:29985"/>
        <dbReference type="ChEBI" id="CHEBI:58359"/>
        <dbReference type="EC" id="3.5.1.2"/>
    </reaction>
</comment>
<accession>A0A6V8PAD6</accession>
<dbReference type="AlphaFoldDB" id="A0A6V8PAD6"/>
<dbReference type="PANTHER" id="PTHR47552">
    <property type="entry name" value="PHOSPHORIBOSYLFORMYLGLYCINAMIDINE SYNTHASE SUBUNIT PURQ"/>
    <property type="match status" value="1"/>
</dbReference>
<dbReference type="PROSITE" id="PS51273">
    <property type="entry name" value="GATASE_TYPE_1"/>
    <property type="match status" value="1"/>
</dbReference>
<dbReference type="UniPathway" id="UPA00074">
    <property type="reaction ID" value="UER00128"/>
</dbReference>
<sequence>MSKVRFGVIVFPGSNCDRDCYYVLKDLLQVKVDYIWHQEEKPKGFDCLILPGGFSYGDYLRCGAIARFSPVMEFVQDFAEQGGLVLGICNGFQILLECGLLPGAMLRNQGLKFVCQFIYVRVDNNQIPFTGAAQPGQVLQLPVKHNEGNYYVEEETLKEMKRRGQIVLRYSTKEGVVTREANPNGALDNIAGICNERKNVFGLMPHPENSSEPILGSQDGLLIFKSMLQYMEDGEFRYGGGEEFRYEEGREDDLDA</sequence>
<keyword evidence="2 8" id="KW-0436">Ligase</keyword>
<evidence type="ECO:0000256" key="6">
    <source>
        <dbReference type="ARBA" id="ARBA00022840"/>
    </source>
</evidence>
<keyword evidence="6 8" id="KW-0067">ATP-binding</keyword>
<keyword evidence="4 8" id="KW-0658">Purine biosynthesis</keyword>
<dbReference type="Gene3D" id="3.40.50.880">
    <property type="match status" value="1"/>
</dbReference>
<protein>
    <recommendedName>
        <fullName evidence="8">Phosphoribosylformylglycinamidine synthase subunit PurQ</fullName>
        <shortName evidence="8">FGAM synthase</shortName>
        <ecNumber evidence="8">6.3.5.3</ecNumber>
    </recommendedName>
    <alternativeName>
        <fullName evidence="8">Formylglycinamide ribonucleotide amidotransferase subunit I</fullName>
        <shortName evidence="8">FGAR amidotransferase I</shortName>
        <shortName evidence="8">FGAR-AT I</shortName>
    </alternativeName>
    <alternativeName>
        <fullName evidence="8">Glutaminase PurQ</fullName>
        <ecNumber evidence="8">3.5.1.2</ecNumber>
    </alternativeName>
    <alternativeName>
        <fullName evidence="8">Phosphoribosylformylglycinamidine synthase subunit I</fullName>
    </alternativeName>
</protein>
<keyword evidence="1 8" id="KW-0963">Cytoplasm</keyword>
<dbReference type="HAMAP" id="MF_00421">
    <property type="entry name" value="PurQ"/>
    <property type="match status" value="1"/>
</dbReference>
<dbReference type="PANTHER" id="PTHR47552:SF1">
    <property type="entry name" value="PHOSPHORIBOSYLFORMYLGLYCINAMIDINE SYNTHASE SUBUNIT PURQ"/>
    <property type="match status" value="1"/>
</dbReference>
<proteinExistence type="inferred from homology"/>